<dbReference type="AlphaFoldDB" id="A0AAD8GAH2"/>
<reference evidence="2" key="1">
    <citation type="submission" date="2022-02" db="EMBL/GenBank/DDBJ databases">
        <title>Atlantic sturgeon de novo genome assembly.</title>
        <authorList>
            <person name="Stock M."/>
            <person name="Klopp C."/>
            <person name="Guiguen Y."/>
            <person name="Cabau C."/>
            <person name="Parinello H."/>
            <person name="Santidrian Yebra-Pimentel E."/>
            <person name="Kuhl H."/>
            <person name="Dirks R.P."/>
            <person name="Guessner J."/>
            <person name="Wuertz S."/>
            <person name="Du K."/>
            <person name="Schartl M."/>
        </authorList>
    </citation>
    <scope>NUCLEOTIDE SEQUENCE</scope>
    <source>
        <strain evidence="2">STURGEONOMICS-FGT-2020</strain>
        <tissue evidence="2">Whole blood</tissue>
    </source>
</reference>
<dbReference type="EMBL" id="JAGXEW010000006">
    <property type="protein sequence ID" value="KAK1170734.1"/>
    <property type="molecule type" value="Genomic_DNA"/>
</dbReference>
<dbReference type="InterPro" id="IPR052852">
    <property type="entry name" value="SSU_Processome_Comp"/>
</dbReference>
<evidence type="ECO:0000313" key="2">
    <source>
        <dbReference type="EMBL" id="KAK1170734.1"/>
    </source>
</evidence>
<keyword evidence="3" id="KW-1185">Reference proteome</keyword>
<feature type="region of interest" description="Disordered" evidence="1">
    <location>
        <begin position="211"/>
        <end position="255"/>
    </location>
</feature>
<comment type="caution">
    <text evidence="2">The sequence shown here is derived from an EMBL/GenBank/DDBJ whole genome shotgun (WGS) entry which is preliminary data.</text>
</comment>
<dbReference type="Proteomes" id="UP001230051">
    <property type="component" value="Unassembled WGS sequence"/>
</dbReference>
<feature type="compositionally biased region" description="Basic residues" evidence="1">
    <location>
        <begin position="33"/>
        <end position="45"/>
    </location>
</feature>
<gene>
    <name evidence="2" type="ORF">AOXY_G7657</name>
</gene>
<evidence type="ECO:0000313" key="3">
    <source>
        <dbReference type="Proteomes" id="UP001230051"/>
    </source>
</evidence>
<dbReference type="InterPro" id="IPR027973">
    <property type="entry name" value="FSAF1-like"/>
</dbReference>
<dbReference type="PANTHER" id="PTHR28366">
    <property type="entry name" value="CHROMOSOME 1 OPEN READING FRAME 131"/>
    <property type="match status" value="1"/>
</dbReference>
<feature type="region of interest" description="Disordered" evidence="1">
    <location>
        <begin position="30"/>
        <end position="50"/>
    </location>
</feature>
<dbReference type="Pfam" id="PF15375">
    <property type="entry name" value="FSAF1"/>
    <property type="match status" value="1"/>
</dbReference>
<protein>
    <submittedName>
        <fullName evidence="2">Uncharacterized protein</fullName>
    </submittedName>
</protein>
<name>A0AAD8GAH2_ACIOX</name>
<proteinExistence type="predicted"/>
<organism evidence="2 3">
    <name type="scientific">Acipenser oxyrinchus oxyrinchus</name>
    <dbReference type="NCBI Taxonomy" id="40147"/>
    <lineage>
        <taxon>Eukaryota</taxon>
        <taxon>Metazoa</taxon>
        <taxon>Chordata</taxon>
        <taxon>Craniata</taxon>
        <taxon>Vertebrata</taxon>
        <taxon>Euteleostomi</taxon>
        <taxon>Actinopterygii</taxon>
        <taxon>Chondrostei</taxon>
        <taxon>Acipenseriformes</taxon>
        <taxon>Acipenseridae</taxon>
        <taxon>Acipenser</taxon>
    </lineage>
</organism>
<feature type="compositionally biased region" description="Polar residues" evidence="1">
    <location>
        <begin position="128"/>
        <end position="139"/>
    </location>
</feature>
<evidence type="ECO:0000256" key="1">
    <source>
        <dbReference type="SAM" id="MobiDB-lite"/>
    </source>
</evidence>
<dbReference type="PANTHER" id="PTHR28366:SF1">
    <property type="entry name" value="CHROMOSOME 1 OPEN READING FRAME 131"/>
    <property type="match status" value="1"/>
</dbReference>
<feature type="compositionally biased region" description="Basic and acidic residues" evidence="1">
    <location>
        <begin position="211"/>
        <end position="238"/>
    </location>
</feature>
<accession>A0AAD8GAH2</accession>
<sequence>MSGNTHRRDTDTEECFLDAVLNNLYDFGEDTGKKRKKNSKKKKGTKCNEEKLADSEPVDFETDCADIDRAFKSIGVPELKGKEAVISNSSCSKNSHTGMASPQIVSAKKQAQVEIVTFHNPSKKKVNIASSQAPVSNSKVAEKNDEKKMDTEVFNLEKARLEVHRFGITGYKKEQQRVFEQERAVMLGAKAPKREYVNYKVYQETIKEKRVKEQEVTKTESKSELMKKKKKREQDERTKKKKSGSSIVPNGQVGRFKNGTLILSPVEIKKIKSSRVIK</sequence>
<feature type="region of interest" description="Disordered" evidence="1">
    <location>
        <begin position="127"/>
        <end position="146"/>
    </location>
</feature>